<dbReference type="Proteomes" id="UP001189429">
    <property type="component" value="Unassembled WGS sequence"/>
</dbReference>
<evidence type="ECO:0000256" key="2">
    <source>
        <dbReference type="SAM" id="MobiDB-lite"/>
    </source>
</evidence>
<comment type="caution">
    <text evidence="3">The sequence shown here is derived from an EMBL/GenBank/DDBJ whole genome shotgun (WGS) entry which is preliminary data.</text>
</comment>
<dbReference type="InterPro" id="IPR013762">
    <property type="entry name" value="Integrase-like_cat_sf"/>
</dbReference>
<dbReference type="SUPFAM" id="SSF56349">
    <property type="entry name" value="DNA breaking-rejoining enzymes"/>
    <property type="match status" value="1"/>
</dbReference>
<evidence type="ECO:0000256" key="1">
    <source>
        <dbReference type="ARBA" id="ARBA00023172"/>
    </source>
</evidence>
<dbReference type="InterPro" id="IPR011010">
    <property type="entry name" value="DNA_brk_join_enz"/>
</dbReference>
<gene>
    <name evidence="3" type="ORF">PCOR1329_LOCUS57299</name>
</gene>
<protein>
    <recommendedName>
        <fullName evidence="5">Phosphoglycerate kinase</fullName>
    </recommendedName>
</protein>
<keyword evidence="1" id="KW-0233">DNA recombination</keyword>
<proteinExistence type="predicted"/>
<evidence type="ECO:0008006" key="5">
    <source>
        <dbReference type="Google" id="ProtNLM"/>
    </source>
</evidence>
<sequence>ASGLRGHLRRLNADVNATVNALNWMAGDRHRPEYGPPRTSEQASVHARVRDRISSLLTSGVAIPSRRAAFLELLHGRAVYDAEPGGHNLASFSNVSSVSLPDSLVGAPSVREVVGPEASQFLEQNYERMLRTSTDFLERQESLPSITPYWDTVLSRSRRKFLRLMRALLRIGLVTLLPAGSAQEHVGMFFVKKGKKGGLVLEGSGICHYIYVDNLGVLSCDPSHTSSILSDAAARFESVGLVAHEHEVSATSSKALGTHIDLEGLRVSLAPARLWKVRQGVLYALSCRKLSGRVWEVLLGHLTFCALINRSMMSVFRSIYAFINKYYATPMPLWDTARQEMLTAASLLFLMDASWALPWSSGVVATDASEEGFGATVSEWDPQDVAEVGRILERGPFRKLPGVSARSRFFGSLEELGSEADEGEFDRPYDVDSSFPEVPHKLLASPLEYPSGGALVLGFQALVSEYQVRNARVLFLVDNMGVCLAFARGRTADFRNLVTFAPAPATGRATRARRLASGDALVAKLEQAPKEKEQRTLDELSDGEVTDKGDESDATSDTVKVQVRPARRVRVLAAPRVGRARQPVEAKRLQGLGLLPLESSAVQSKTETDYYDAVNAWRARARELGEPLGVAAEVGASVVRQLQELFDQGENLSKGEKLVAGLEHFLPEFGRHGGLHLSRCYRALKGWRRRCPPRSRRPLAFSIWAAIIWELCRANFWNMGVYALFMLVTYMRPSEPLKLLQEDLLAPAHGLSASWICFAFRQGRGAASKTYATDESIDLSCRWVPYLTTVVAALRAGDPKAKVFNFKYSSYTRQFKIACKKLGLTAVPYQARHSGASIDAAMKYRTRAEIKSRGRWKADKSVLRYDSKAKIVESVDKLSASLASHVHRCELQLGPLLCGQIDPSAIAPPVIPSSARRILKLIRYIHALGIPWAVENPATSLLWWVPGFIQFANDPKDPYSEEPNPWGWPLSPSDWSFGEEACWTEKFAMCGGGAQSPVDFGSCSGNAQTGSTVTPMTAYHTLVAPVVKVSKYMRSLMVEGDLGRLNLNRDGIDRTLTATSVHVVAPAMHHMNAVDAVAEVFSTSIVSEEQIKAIMDAVKERFKKPGQASPQVTDEKKQSGRECLFSFRLRQNEGLTDCVARIGLAFDKEDAEFVFDDDDVTSQDTEGERGLSHLRRSCIYGDELPHVFATMQEERLETLKQNRDLKRKLKGGGASATAPGITKLDAANVIQRRTQARQNRRLVLRAHHIYDQISFFLERSGRPLSLSFDVFANIASDTPQAQMAEWPSRQVRVYPPKFTRALAEAIQVSIDRATSESSQEDGDLTKRPAEPAAGPSAAEAPPLLQGPGRPGLTSVQVSLAALAPDGGTSEERSLNVNLDDQFYGSFAEIGAGQEVSRWFLRAGAAAGTVARSVSAYDMQMSDRIYGTAKRYVSKERLFQMMQQEYDEVEQTLRAQKGDDCRFFSFASTIAAKAFMSDRECEGWLGIMYQKEARQAPSTIWLHARMTDNSATEQGDALGILGANLIYLCKDAARSAETIVRHLLDDVGPGRLTINWVDFSGPGWQSVDNRIIALNLVEYGLVESVVFEQCDDRMAMCPTVPNLAFYKRPISVQRGRFRFVSRTNEAIVEASQRKLIEENPIGEKGRPPMPLLELTLDTLGDSAEAMMEEIPADAVIDFLARFNALSSMGYPILVSRAGPMHMLASYLRRYTSEKIAIAVGGGSYSIERALFKDGREGQDLPGGLLEGFGRLFAQGVQVFVFPNISADGTISSGVVSRSEDVAQSTLLEHLTATGKIVPIEDQYIPEVVLNKDTNEPFRYEVQEILDMICTLDGKWKQCVPQRIVDIVETRGISTVLSSASMECDVSGGAVKQSPLEKLADGFRQGKGGK</sequence>
<keyword evidence="4" id="KW-1185">Reference proteome</keyword>
<dbReference type="Gene3D" id="1.10.443.10">
    <property type="entry name" value="Intergrase catalytic core"/>
    <property type="match status" value="1"/>
</dbReference>
<evidence type="ECO:0000313" key="3">
    <source>
        <dbReference type="EMBL" id="CAK0871467.1"/>
    </source>
</evidence>
<accession>A0ABN9VEN0</accession>
<feature type="non-terminal residue" evidence="3">
    <location>
        <position position="1"/>
    </location>
</feature>
<organism evidence="3 4">
    <name type="scientific">Prorocentrum cordatum</name>
    <dbReference type="NCBI Taxonomy" id="2364126"/>
    <lineage>
        <taxon>Eukaryota</taxon>
        <taxon>Sar</taxon>
        <taxon>Alveolata</taxon>
        <taxon>Dinophyceae</taxon>
        <taxon>Prorocentrales</taxon>
        <taxon>Prorocentraceae</taxon>
        <taxon>Prorocentrum</taxon>
    </lineage>
</organism>
<evidence type="ECO:0000313" key="4">
    <source>
        <dbReference type="Proteomes" id="UP001189429"/>
    </source>
</evidence>
<feature type="compositionally biased region" description="Low complexity" evidence="2">
    <location>
        <begin position="1330"/>
        <end position="1349"/>
    </location>
</feature>
<dbReference type="EMBL" id="CAUYUJ010017073">
    <property type="protein sequence ID" value="CAK0871467.1"/>
    <property type="molecule type" value="Genomic_DNA"/>
</dbReference>
<feature type="region of interest" description="Disordered" evidence="2">
    <location>
        <begin position="525"/>
        <end position="559"/>
    </location>
</feature>
<name>A0ABN9VEN0_9DINO</name>
<feature type="region of interest" description="Disordered" evidence="2">
    <location>
        <begin position="1311"/>
        <end position="1349"/>
    </location>
</feature>
<feature type="compositionally biased region" description="Basic and acidic residues" evidence="2">
    <location>
        <begin position="527"/>
        <end position="538"/>
    </location>
</feature>
<reference evidence="3" key="1">
    <citation type="submission" date="2023-10" db="EMBL/GenBank/DDBJ databases">
        <authorList>
            <person name="Chen Y."/>
            <person name="Shah S."/>
            <person name="Dougan E. K."/>
            <person name="Thang M."/>
            <person name="Chan C."/>
        </authorList>
    </citation>
    <scope>NUCLEOTIDE SEQUENCE [LARGE SCALE GENOMIC DNA]</scope>
</reference>